<reference evidence="7" key="1">
    <citation type="journal article" date="2017" name="Nat. Microbiol.">
        <title>Global analysis of biosynthetic gene clusters reveals vast potential of secondary metabolite production in Penicillium species.</title>
        <authorList>
            <person name="Nielsen J.C."/>
            <person name="Grijseels S."/>
            <person name="Prigent S."/>
            <person name="Ji B."/>
            <person name="Dainat J."/>
            <person name="Nielsen K.F."/>
            <person name="Frisvad J.C."/>
            <person name="Workman M."/>
            <person name="Nielsen J."/>
        </authorList>
    </citation>
    <scope>NUCLEOTIDE SEQUENCE [LARGE SCALE GENOMIC DNA]</scope>
    <source>
        <strain evidence="7">IBT 14082</strain>
    </source>
</reference>
<dbReference type="SUPFAM" id="SSF103473">
    <property type="entry name" value="MFS general substrate transporter"/>
    <property type="match status" value="1"/>
</dbReference>
<keyword evidence="2 5" id="KW-0812">Transmembrane</keyword>
<dbReference type="InterPro" id="IPR036259">
    <property type="entry name" value="MFS_trans_sf"/>
</dbReference>
<dbReference type="Proteomes" id="UP000191342">
    <property type="component" value="Unassembled WGS sequence"/>
</dbReference>
<evidence type="ECO:0000313" key="7">
    <source>
        <dbReference type="Proteomes" id="UP000191342"/>
    </source>
</evidence>
<dbReference type="PANTHER" id="PTHR23502:SF23">
    <property type="entry name" value="FLUCONAZOLE RESISTANCE PROTEIN 1"/>
    <property type="match status" value="1"/>
</dbReference>
<organism evidence="6 7">
    <name type="scientific">Penicillium flavigenum</name>
    <dbReference type="NCBI Taxonomy" id="254877"/>
    <lineage>
        <taxon>Eukaryota</taxon>
        <taxon>Fungi</taxon>
        <taxon>Dikarya</taxon>
        <taxon>Ascomycota</taxon>
        <taxon>Pezizomycotina</taxon>
        <taxon>Eurotiomycetes</taxon>
        <taxon>Eurotiomycetidae</taxon>
        <taxon>Eurotiales</taxon>
        <taxon>Aspergillaceae</taxon>
        <taxon>Penicillium</taxon>
    </lineage>
</organism>
<dbReference type="Gene3D" id="1.20.1250.20">
    <property type="entry name" value="MFS general substrate transporter like domains"/>
    <property type="match status" value="1"/>
</dbReference>
<keyword evidence="3 5" id="KW-1133">Transmembrane helix</keyword>
<evidence type="ECO:0000256" key="2">
    <source>
        <dbReference type="ARBA" id="ARBA00022692"/>
    </source>
</evidence>
<accession>A0A1V6SHH7</accession>
<keyword evidence="4 5" id="KW-0472">Membrane</keyword>
<evidence type="ECO:0000256" key="5">
    <source>
        <dbReference type="SAM" id="Phobius"/>
    </source>
</evidence>
<dbReference type="PANTHER" id="PTHR23502">
    <property type="entry name" value="MAJOR FACILITATOR SUPERFAMILY"/>
    <property type="match status" value="1"/>
</dbReference>
<feature type="transmembrane region" description="Helical" evidence="5">
    <location>
        <begin position="203"/>
        <end position="223"/>
    </location>
</feature>
<feature type="transmembrane region" description="Helical" evidence="5">
    <location>
        <begin position="178"/>
        <end position="197"/>
    </location>
</feature>
<keyword evidence="7" id="KW-1185">Reference proteome</keyword>
<proteinExistence type="predicted"/>
<evidence type="ECO:0000313" key="6">
    <source>
        <dbReference type="EMBL" id="OQE13199.1"/>
    </source>
</evidence>
<dbReference type="GO" id="GO:0015244">
    <property type="term" value="F:fluconazole transmembrane transporter activity"/>
    <property type="evidence" value="ECO:0007669"/>
    <property type="project" value="TreeGrafter"/>
</dbReference>
<dbReference type="OrthoDB" id="3357846at2759"/>
<feature type="transmembrane region" description="Helical" evidence="5">
    <location>
        <begin position="94"/>
        <end position="117"/>
    </location>
</feature>
<dbReference type="GO" id="GO:0005886">
    <property type="term" value="C:plasma membrane"/>
    <property type="evidence" value="ECO:0007669"/>
    <property type="project" value="TreeGrafter"/>
</dbReference>
<protein>
    <submittedName>
        <fullName evidence="6">Uncharacterized protein</fullName>
    </submittedName>
</protein>
<evidence type="ECO:0000256" key="4">
    <source>
        <dbReference type="ARBA" id="ARBA00023136"/>
    </source>
</evidence>
<evidence type="ECO:0000256" key="1">
    <source>
        <dbReference type="ARBA" id="ARBA00004141"/>
    </source>
</evidence>
<gene>
    <name evidence="6" type="ORF">PENFLA_c052G09460</name>
</gene>
<evidence type="ECO:0000256" key="3">
    <source>
        <dbReference type="ARBA" id="ARBA00022989"/>
    </source>
</evidence>
<comment type="caution">
    <text evidence="6">The sequence shown here is derived from an EMBL/GenBank/DDBJ whole genome shotgun (WGS) entry which is preliminary data.</text>
</comment>
<name>A0A1V6SHH7_9EURO</name>
<dbReference type="AlphaFoldDB" id="A0A1V6SHH7"/>
<sequence>MDLPASDSACASEDCLPSEVEKHASEQLERELQPIETYKDAPNLEHQMSGTLTIYLSYVQNWDPSAAFRELYQNCENLAVRIVKDMGNDLKLACLDPVILVVNMHTMLVYGVLYIWFEFDPFVFDGIYHFTAIQQGLAFFGILVGAAVSVVAYVLWLCFSYQPRVANANVVVEPEAPLVPGQIGAICIPICLFLFAWTSRASVHWIVAIIGTAFFTPDFYLTFQSVLNYLGESYPRYVASVFAGNTFFRSSFGGGLPLAAPRMLKFTWNWRGLERAGVHRRCHGALTFYIATSEFAATSALRWVKS</sequence>
<feature type="transmembrane region" description="Helical" evidence="5">
    <location>
        <begin position="137"/>
        <end position="158"/>
    </location>
</feature>
<comment type="subcellular location">
    <subcellularLocation>
        <location evidence="1">Membrane</location>
        <topology evidence="1">Multi-pass membrane protein</topology>
    </subcellularLocation>
</comment>
<dbReference type="STRING" id="254877.A0A1V6SHH7"/>
<dbReference type="EMBL" id="MLQL01000052">
    <property type="protein sequence ID" value="OQE13199.1"/>
    <property type="molecule type" value="Genomic_DNA"/>
</dbReference>
<dbReference type="GO" id="GO:1990961">
    <property type="term" value="P:xenobiotic detoxification by transmembrane export across the plasma membrane"/>
    <property type="evidence" value="ECO:0007669"/>
    <property type="project" value="TreeGrafter"/>
</dbReference>